<dbReference type="AlphaFoldDB" id="A0A2P2C1K3"/>
<protein>
    <submittedName>
        <fullName evidence="2">Uncharacterized protein</fullName>
    </submittedName>
</protein>
<keyword evidence="1" id="KW-0812">Transmembrane</keyword>
<proteinExistence type="predicted"/>
<keyword evidence="1" id="KW-1133">Transmembrane helix</keyword>
<feature type="transmembrane region" description="Helical" evidence="1">
    <location>
        <begin position="12"/>
        <end position="33"/>
    </location>
</feature>
<feature type="transmembrane region" description="Helical" evidence="1">
    <location>
        <begin position="45"/>
        <end position="65"/>
    </location>
</feature>
<sequence>MRLSPDPDTPTPLVVAACLAAVQGLFLIGYAVLETASVSSGRVTMGLTTAAFFLIAGVALVWGAWAVTHGRGVARGPILLVQLIQLGLAYNFLTSGTLVVAVVLAVVAVVVILGFLAPASLAALDPDRR</sequence>
<reference evidence="2" key="1">
    <citation type="submission" date="2015-08" db="EMBL/GenBank/DDBJ databases">
        <authorList>
            <person name="Babu N.S."/>
            <person name="Beckwith C.J."/>
            <person name="Beseler K.G."/>
            <person name="Brison A."/>
            <person name="Carone J.V."/>
            <person name="Caskin T.P."/>
            <person name="Diamond M."/>
            <person name="Durham M.E."/>
            <person name="Foxe J.M."/>
            <person name="Go M."/>
            <person name="Henderson B.A."/>
            <person name="Jones I.B."/>
            <person name="McGettigan J.A."/>
            <person name="Micheletti S.J."/>
            <person name="Nasrallah M.E."/>
            <person name="Ortiz D."/>
            <person name="Piller C.R."/>
            <person name="Privatt S.R."/>
            <person name="Schneider S.L."/>
            <person name="Sharp S."/>
            <person name="Smith T.C."/>
            <person name="Stanton J.D."/>
            <person name="Ullery H.E."/>
            <person name="Wilson R.J."/>
            <person name="Serrano M.G."/>
            <person name="Buck G."/>
            <person name="Lee V."/>
            <person name="Wang Y."/>
            <person name="Carvalho R."/>
            <person name="Voegtly L."/>
            <person name="Shi R."/>
            <person name="Duckworth R."/>
            <person name="Johnson A."/>
            <person name="Loviza R."/>
            <person name="Walstead R."/>
            <person name="Shah Z."/>
            <person name="Kiflezghi M."/>
            <person name="Wade K."/>
            <person name="Ball S.L."/>
            <person name="Bradley K.W."/>
            <person name="Asai D.J."/>
            <person name="Bowman C.A."/>
            <person name="Russell D.A."/>
            <person name="Pope W.H."/>
            <person name="Jacobs-Sera D."/>
            <person name="Hendrix R.W."/>
            <person name="Hatfull G.F."/>
        </authorList>
    </citation>
    <scope>NUCLEOTIDE SEQUENCE</scope>
</reference>
<organism evidence="2">
    <name type="scientific">metagenome</name>
    <dbReference type="NCBI Taxonomy" id="256318"/>
    <lineage>
        <taxon>unclassified sequences</taxon>
        <taxon>metagenomes</taxon>
    </lineage>
</organism>
<evidence type="ECO:0000256" key="1">
    <source>
        <dbReference type="SAM" id="Phobius"/>
    </source>
</evidence>
<feature type="transmembrane region" description="Helical" evidence="1">
    <location>
        <begin position="77"/>
        <end position="93"/>
    </location>
</feature>
<accession>A0A2P2C1K3</accession>
<dbReference type="EMBL" id="CZKA01000025">
    <property type="protein sequence ID" value="CUR55897.1"/>
    <property type="molecule type" value="Genomic_DNA"/>
</dbReference>
<evidence type="ECO:0000313" key="2">
    <source>
        <dbReference type="EMBL" id="CUR55897.1"/>
    </source>
</evidence>
<feature type="transmembrane region" description="Helical" evidence="1">
    <location>
        <begin position="99"/>
        <end position="124"/>
    </location>
</feature>
<gene>
    <name evidence="2" type="ORF">NOCA2310058</name>
</gene>
<name>A0A2P2C1K3_9ZZZZ</name>
<keyword evidence="1" id="KW-0472">Membrane</keyword>